<dbReference type="KEGG" id="hch:HCH_02457"/>
<feature type="region of interest" description="Disordered" evidence="1">
    <location>
        <begin position="212"/>
        <end position="247"/>
    </location>
</feature>
<dbReference type="SMART" id="SM00240">
    <property type="entry name" value="FHA"/>
    <property type="match status" value="1"/>
</dbReference>
<gene>
    <name evidence="3" type="ordered locus">HCH_02457</name>
</gene>
<evidence type="ECO:0000256" key="1">
    <source>
        <dbReference type="SAM" id="MobiDB-lite"/>
    </source>
</evidence>
<dbReference type="Proteomes" id="UP000000238">
    <property type="component" value="Chromosome"/>
</dbReference>
<dbReference type="Gene3D" id="2.60.200.20">
    <property type="match status" value="1"/>
</dbReference>
<sequence length="447" mass="50217">MELILKVTKCPPGSDMSGVTVTVGKDGATIGRSTTNSLVLPDANRYVSSDHGRIEFDGSRYSFIDISTNGSYLNHLGHPLIKGHPEPLKNGDRLMLGQYELQVELAEPSDDRTQMFAPDSDIEATRISSDIASQTAMSDLDDWIGSGQEPWPVYQHAANTTAVPPEQVEAEMQGDLEPQSAADMDDGILDAEIIEDVEAPTLVNHAASRDAEAALDDEFEPTAEPAAEEARTPEVDEQTSQFSKKDMTPDWLTQALGMMTLTEEAHKQVVDKSMDLLREAVEGVLTTLREKQSLKNELRINQTQIRVAENNPLKFSPTPEVALENLLLKQGTTYLSADEAMKEAFADIRDHQRALYKSVRGLYTRIIKSLDPEQIVKHIDNKHGQPWFGGNHRKYWDEYLKAYNKLRKDEEQAFQGKFSEDFANSYEFYFNQLKAQRRNNKTDDDDM</sequence>
<dbReference type="HOGENOM" id="CLU_023667_2_1_6"/>
<dbReference type="InterPro" id="IPR000253">
    <property type="entry name" value="FHA_dom"/>
</dbReference>
<dbReference type="eggNOG" id="COG1716">
    <property type="taxonomic scope" value="Bacteria"/>
</dbReference>
<dbReference type="RefSeq" id="WP_011396333.1">
    <property type="nucleotide sequence ID" value="NC_007645.1"/>
</dbReference>
<reference evidence="3 4" key="1">
    <citation type="journal article" date="2005" name="Nucleic Acids Res.">
        <title>Genomic blueprint of Hahella chejuensis, a marine microbe producing an algicidal agent.</title>
        <authorList>
            <person name="Jeong H."/>
            <person name="Yim J.H."/>
            <person name="Lee C."/>
            <person name="Choi S.-H."/>
            <person name="Park Y.K."/>
            <person name="Yoon S.H."/>
            <person name="Hur C.-G."/>
            <person name="Kang H.-Y."/>
            <person name="Kim D."/>
            <person name="Lee H.H."/>
            <person name="Park K.H."/>
            <person name="Park S.-H."/>
            <person name="Park H.-S."/>
            <person name="Lee H.K."/>
            <person name="Oh T.K."/>
            <person name="Kim J.F."/>
        </authorList>
    </citation>
    <scope>NUCLEOTIDE SEQUENCE [LARGE SCALE GENOMIC DNA]</scope>
    <source>
        <strain evidence="3 4">KCTC 2396</strain>
    </source>
</reference>
<dbReference type="STRING" id="349521.HCH_02457"/>
<dbReference type="InterPro" id="IPR017735">
    <property type="entry name" value="T6SS_FHA"/>
</dbReference>
<dbReference type="Pfam" id="PF20232">
    <property type="entry name" value="T6SS_FHA_C"/>
    <property type="match status" value="1"/>
</dbReference>
<keyword evidence="4" id="KW-1185">Reference proteome</keyword>
<dbReference type="InterPro" id="IPR008984">
    <property type="entry name" value="SMAD_FHA_dom_sf"/>
</dbReference>
<dbReference type="CDD" id="cd00060">
    <property type="entry name" value="FHA"/>
    <property type="match status" value="1"/>
</dbReference>
<evidence type="ECO:0000259" key="2">
    <source>
        <dbReference type="PROSITE" id="PS50006"/>
    </source>
</evidence>
<dbReference type="SUPFAM" id="SSF49879">
    <property type="entry name" value="SMAD/FHA domain"/>
    <property type="match status" value="1"/>
</dbReference>
<proteinExistence type="predicted"/>
<dbReference type="NCBIfam" id="TIGR03354">
    <property type="entry name" value="VI_FHA"/>
    <property type="match status" value="1"/>
</dbReference>
<evidence type="ECO:0000313" key="4">
    <source>
        <dbReference type="Proteomes" id="UP000000238"/>
    </source>
</evidence>
<evidence type="ECO:0000313" key="3">
    <source>
        <dbReference type="EMBL" id="ABC29264.1"/>
    </source>
</evidence>
<accession>Q2SJB0</accession>
<protein>
    <submittedName>
        <fullName evidence="3">Uncharacterized conserved protein, contains FHA domain</fullName>
    </submittedName>
</protein>
<dbReference type="Pfam" id="PF00498">
    <property type="entry name" value="FHA"/>
    <property type="match status" value="1"/>
</dbReference>
<dbReference type="EMBL" id="CP000155">
    <property type="protein sequence ID" value="ABC29264.1"/>
    <property type="molecule type" value="Genomic_DNA"/>
</dbReference>
<dbReference type="InterPro" id="IPR046883">
    <property type="entry name" value="T6SS_FHA_C"/>
</dbReference>
<dbReference type="eggNOG" id="COG3456">
    <property type="taxonomic scope" value="Bacteria"/>
</dbReference>
<dbReference type="AlphaFoldDB" id="Q2SJB0"/>
<organism evidence="3 4">
    <name type="scientific">Hahella chejuensis (strain KCTC 2396)</name>
    <dbReference type="NCBI Taxonomy" id="349521"/>
    <lineage>
        <taxon>Bacteria</taxon>
        <taxon>Pseudomonadati</taxon>
        <taxon>Pseudomonadota</taxon>
        <taxon>Gammaproteobacteria</taxon>
        <taxon>Oceanospirillales</taxon>
        <taxon>Hahellaceae</taxon>
        <taxon>Hahella</taxon>
    </lineage>
</organism>
<dbReference type="PROSITE" id="PS50006">
    <property type="entry name" value="FHA_DOMAIN"/>
    <property type="match status" value="1"/>
</dbReference>
<feature type="domain" description="FHA" evidence="2">
    <location>
        <begin position="28"/>
        <end position="78"/>
    </location>
</feature>
<name>Q2SJB0_HAHCH</name>